<proteinExistence type="predicted"/>
<dbReference type="RefSeq" id="WP_309481168.1">
    <property type="nucleotide sequence ID" value="NZ_CP133720.1"/>
</dbReference>
<evidence type="ECO:0000256" key="1">
    <source>
        <dbReference type="SAM" id="SignalP"/>
    </source>
</evidence>
<evidence type="ECO:0000313" key="3">
    <source>
        <dbReference type="Proteomes" id="UP001181355"/>
    </source>
</evidence>
<keyword evidence="1" id="KW-0732">Signal</keyword>
<feature type="signal peptide" evidence="1">
    <location>
        <begin position="1"/>
        <end position="27"/>
    </location>
</feature>
<organism evidence="2 3">
    <name type="scientific">Undibacterium cyanobacteriorum</name>
    <dbReference type="NCBI Taxonomy" id="3073561"/>
    <lineage>
        <taxon>Bacteria</taxon>
        <taxon>Pseudomonadati</taxon>
        <taxon>Pseudomonadota</taxon>
        <taxon>Betaproteobacteria</taxon>
        <taxon>Burkholderiales</taxon>
        <taxon>Oxalobacteraceae</taxon>
        <taxon>Undibacterium</taxon>
    </lineage>
</organism>
<sequence length="365" mass="40523">MKHTLIRTALVALMVPVALSIACSAVAQTKFEPNKLKGPKQGPMNQVFVLGTPHLSEFSKDFSASHLRLVVEKMEAWKPEIIAIEKISGVQCDHMKRYQFRYADTVKSYCPDTSDAQRATGLDVPAATAEIEKQLPNLSKEASAAQRRHLAALFLAAGEGPSALVQWLKLAESERRVGDGIDDALMQRLEKMKTSMNENIQIAVPLAVRLGLERIYSVDDHTADSGPSSAEDEKGANEAISKAWNNTVGAKRRIVQDKLEKLTHSPEEVLQMYRGYNSTSLYPLIFGSDFGAAMNEGSSKHYGRQYLGYWETRNLRMVSNIRDVMGMAPGKRTLAIVGVSHKPYYEAYLDMMHDVKVHVGDTLLK</sequence>
<name>A0ABY9REL4_9BURK</name>
<dbReference type="InterPro" id="IPR043749">
    <property type="entry name" value="DUF5694"/>
</dbReference>
<keyword evidence="3" id="KW-1185">Reference proteome</keyword>
<reference evidence="2" key="1">
    <citation type="submission" date="2023-09" db="EMBL/GenBank/DDBJ databases">
        <title>Undibacterium sp. 20NA77.5 isolated from freshwater.</title>
        <authorList>
            <person name="Le V."/>
            <person name="Ko S.-R."/>
            <person name="Ahn C.-Y."/>
            <person name="Oh H.-M."/>
        </authorList>
    </citation>
    <scope>NUCLEOTIDE SEQUENCE</scope>
    <source>
        <strain evidence="2">20NA77.5</strain>
    </source>
</reference>
<evidence type="ECO:0000313" key="2">
    <source>
        <dbReference type="EMBL" id="WMW79673.1"/>
    </source>
</evidence>
<dbReference type="EMBL" id="CP133720">
    <property type="protein sequence ID" value="WMW79673.1"/>
    <property type="molecule type" value="Genomic_DNA"/>
</dbReference>
<feature type="chain" id="PRO_5045859428" evidence="1">
    <location>
        <begin position="28"/>
        <end position="365"/>
    </location>
</feature>
<dbReference type="Proteomes" id="UP001181355">
    <property type="component" value="Chromosome"/>
</dbReference>
<protein>
    <submittedName>
        <fullName evidence="2">DUF5694 domain-containing protein</fullName>
    </submittedName>
</protein>
<dbReference type="PROSITE" id="PS51257">
    <property type="entry name" value="PROKAR_LIPOPROTEIN"/>
    <property type="match status" value="1"/>
</dbReference>
<dbReference type="Pfam" id="PF18950">
    <property type="entry name" value="DUF5694"/>
    <property type="match status" value="1"/>
</dbReference>
<accession>A0ABY9REL4</accession>
<gene>
    <name evidence="2" type="ORF">RF679_13565</name>
</gene>